<evidence type="ECO:0000313" key="2">
    <source>
        <dbReference type="Proteomes" id="UP000305067"/>
    </source>
</evidence>
<dbReference type="STRING" id="1884261.A0A5C3Q7X0"/>
<dbReference type="EMBL" id="ML178859">
    <property type="protein sequence ID" value="TFK96470.1"/>
    <property type="molecule type" value="Genomic_DNA"/>
</dbReference>
<sequence>MERDVATSGRVVGPMKVDTFLNLFLPHKVSMLEKALIRDCFSGIDRALPDKQRLLEMPWAAMRIPPSGTMDISPAERVFGIRETASTPNSGTAATSAFEQLDTFVEFKPRDGEYNFGNDNEKAGSFLKPTDEAMKRLGQIAKYARHCFAFSHRLYLFTVYIRGVQACLCRWDRFGVIVTEEFDFMKNPALAIFFHRFGKI</sequence>
<proteinExistence type="predicted"/>
<name>A0A5C3Q7X0_9AGAR</name>
<reference evidence="1 2" key="1">
    <citation type="journal article" date="2019" name="Nat. Ecol. Evol.">
        <title>Megaphylogeny resolves global patterns of mushroom evolution.</title>
        <authorList>
            <person name="Varga T."/>
            <person name="Krizsan K."/>
            <person name="Foldi C."/>
            <person name="Dima B."/>
            <person name="Sanchez-Garcia M."/>
            <person name="Sanchez-Ramirez S."/>
            <person name="Szollosi G.J."/>
            <person name="Szarkandi J.G."/>
            <person name="Papp V."/>
            <person name="Albert L."/>
            <person name="Andreopoulos W."/>
            <person name="Angelini C."/>
            <person name="Antonin V."/>
            <person name="Barry K.W."/>
            <person name="Bougher N.L."/>
            <person name="Buchanan P."/>
            <person name="Buyck B."/>
            <person name="Bense V."/>
            <person name="Catcheside P."/>
            <person name="Chovatia M."/>
            <person name="Cooper J."/>
            <person name="Damon W."/>
            <person name="Desjardin D."/>
            <person name="Finy P."/>
            <person name="Geml J."/>
            <person name="Haridas S."/>
            <person name="Hughes K."/>
            <person name="Justo A."/>
            <person name="Karasinski D."/>
            <person name="Kautmanova I."/>
            <person name="Kiss B."/>
            <person name="Kocsube S."/>
            <person name="Kotiranta H."/>
            <person name="LaButti K.M."/>
            <person name="Lechner B.E."/>
            <person name="Liimatainen K."/>
            <person name="Lipzen A."/>
            <person name="Lukacs Z."/>
            <person name="Mihaltcheva S."/>
            <person name="Morgado L.N."/>
            <person name="Niskanen T."/>
            <person name="Noordeloos M.E."/>
            <person name="Ohm R.A."/>
            <person name="Ortiz-Santana B."/>
            <person name="Ovrebo C."/>
            <person name="Racz N."/>
            <person name="Riley R."/>
            <person name="Savchenko A."/>
            <person name="Shiryaev A."/>
            <person name="Soop K."/>
            <person name="Spirin V."/>
            <person name="Szebenyi C."/>
            <person name="Tomsovsky M."/>
            <person name="Tulloss R.E."/>
            <person name="Uehling J."/>
            <person name="Grigoriev I.V."/>
            <person name="Vagvolgyi C."/>
            <person name="Papp T."/>
            <person name="Martin F.M."/>
            <person name="Miettinen O."/>
            <person name="Hibbett D.S."/>
            <person name="Nagy L.G."/>
        </authorList>
    </citation>
    <scope>NUCLEOTIDE SEQUENCE [LARGE SCALE GENOMIC DNA]</scope>
    <source>
        <strain evidence="1 2">CBS 309.79</strain>
    </source>
</reference>
<gene>
    <name evidence="1" type="ORF">BDV98DRAFT_597522</name>
</gene>
<accession>A0A5C3Q7X0</accession>
<dbReference type="AlphaFoldDB" id="A0A5C3Q7X0"/>
<dbReference type="Proteomes" id="UP000305067">
    <property type="component" value="Unassembled WGS sequence"/>
</dbReference>
<evidence type="ECO:0008006" key="3">
    <source>
        <dbReference type="Google" id="ProtNLM"/>
    </source>
</evidence>
<organism evidence="1 2">
    <name type="scientific">Pterulicium gracile</name>
    <dbReference type="NCBI Taxonomy" id="1884261"/>
    <lineage>
        <taxon>Eukaryota</taxon>
        <taxon>Fungi</taxon>
        <taxon>Dikarya</taxon>
        <taxon>Basidiomycota</taxon>
        <taxon>Agaricomycotina</taxon>
        <taxon>Agaricomycetes</taxon>
        <taxon>Agaricomycetidae</taxon>
        <taxon>Agaricales</taxon>
        <taxon>Pleurotineae</taxon>
        <taxon>Pterulaceae</taxon>
        <taxon>Pterulicium</taxon>
    </lineage>
</organism>
<evidence type="ECO:0000313" key="1">
    <source>
        <dbReference type="EMBL" id="TFK96470.1"/>
    </source>
</evidence>
<dbReference type="OrthoDB" id="2739948at2759"/>
<protein>
    <recommendedName>
        <fullName evidence="3">Fungal-type protein kinase domain-containing protein</fullName>
    </recommendedName>
</protein>
<keyword evidence="2" id="KW-1185">Reference proteome</keyword>